<organism evidence="2 3">
    <name type="scientific">Hymenobacter algoricola</name>
    <dbReference type="NCBI Taxonomy" id="486267"/>
    <lineage>
        <taxon>Bacteria</taxon>
        <taxon>Pseudomonadati</taxon>
        <taxon>Bacteroidota</taxon>
        <taxon>Cytophagia</taxon>
        <taxon>Cytophagales</taxon>
        <taxon>Hymenobacteraceae</taxon>
        <taxon>Hymenobacter</taxon>
    </lineage>
</organism>
<evidence type="ECO:0000256" key="1">
    <source>
        <dbReference type="SAM" id="MobiDB-lite"/>
    </source>
</evidence>
<dbReference type="Proteomes" id="UP001499909">
    <property type="component" value="Unassembled WGS sequence"/>
</dbReference>
<name>A0ABP7N1S1_9BACT</name>
<protein>
    <submittedName>
        <fullName evidence="2">Uncharacterized protein</fullName>
    </submittedName>
</protein>
<reference evidence="3" key="1">
    <citation type="journal article" date="2019" name="Int. J. Syst. Evol. Microbiol.">
        <title>The Global Catalogue of Microorganisms (GCM) 10K type strain sequencing project: providing services to taxonomists for standard genome sequencing and annotation.</title>
        <authorList>
            <consortium name="The Broad Institute Genomics Platform"/>
            <consortium name="The Broad Institute Genome Sequencing Center for Infectious Disease"/>
            <person name="Wu L."/>
            <person name="Ma J."/>
        </authorList>
    </citation>
    <scope>NUCLEOTIDE SEQUENCE [LARGE SCALE GENOMIC DNA]</scope>
    <source>
        <strain evidence="3">JCM 17214</strain>
    </source>
</reference>
<feature type="compositionally biased region" description="Polar residues" evidence="1">
    <location>
        <begin position="32"/>
        <end position="51"/>
    </location>
</feature>
<sequence length="96" mass="10332">MRRRLIEPARVTFPDAMNALSSLIRPAAAATDTGSTTRLPRFSSMPTSSVHLSGPGTAQPAPKRDYAARQQTANQVARAQLAARSRLVIPSSAKRF</sequence>
<accession>A0ABP7N1S1</accession>
<proteinExistence type="predicted"/>
<evidence type="ECO:0000313" key="2">
    <source>
        <dbReference type="EMBL" id="GAA3932752.1"/>
    </source>
</evidence>
<gene>
    <name evidence="2" type="ORF">GCM10022406_16910</name>
</gene>
<keyword evidence="3" id="KW-1185">Reference proteome</keyword>
<feature type="region of interest" description="Disordered" evidence="1">
    <location>
        <begin position="28"/>
        <end position="71"/>
    </location>
</feature>
<evidence type="ECO:0000313" key="3">
    <source>
        <dbReference type="Proteomes" id="UP001499909"/>
    </source>
</evidence>
<dbReference type="EMBL" id="BAABDH010000031">
    <property type="protein sequence ID" value="GAA3932752.1"/>
    <property type="molecule type" value="Genomic_DNA"/>
</dbReference>
<comment type="caution">
    <text evidence="2">The sequence shown here is derived from an EMBL/GenBank/DDBJ whole genome shotgun (WGS) entry which is preliminary data.</text>
</comment>